<dbReference type="Pfam" id="PF04264">
    <property type="entry name" value="YceI"/>
    <property type="match status" value="1"/>
</dbReference>
<gene>
    <name evidence="3" type="ORF">DVJ77_00160</name>
</gene>
<evidence type="ECO:0000259" key="2">
    <source>
        <dbReference type="SMART" id="SM00867"/>
    </source>
</evidence>
<dbReference type="Gene3D" id="2.40.128.110">
    <property type="entry name" value="Lipid/polyisoprenoid-binding, YceI-like"/>
    <property type="match status" value="1"/>
</dbReference>
<dbReference type="EMBL" id="QQAH01000001">
    <property type="protein sequence ID" value="RDD83077.1"/>
    <property type="molecule type" value="Genomic_DNA"/>
</dbReference>
<dbReference type="PANTHER" id="PTHR34406">
    <property type="entry name" value="PROTEIN YCEI"/>
    <property type="match status" value="1"/>
</dbReference>
<evidence type="ECO:0000313" key="3">
    <source>
        <dbReference type="EMBL" id="RDD83077.1"/>
    </source>
</evidence>
<dbReference type="AlphaFoldDB" id="A0A369URH7"/>
<dbReference type="InterPro" id="IPR036761">
    <property type="entry name" value="TTHA0802/YceI-like_sf"/>
</dbReference>
<keyword evidence="1" id="KW-0732">Signal</keyword>
<feature type="domain" description="Lipid/polyisoprenoid-binding YceI-like" evidence="2">
    <location>
        <begin position="26"/>
        <end position="190"/>
    </location>
</feature>
<proteinExistence type="predicted"/>
<dbReference type="RefSeq" id="WP_114843466.1">
    <property type="nucleotide sequence ID" value="NZ_JBHSPE010000001.1"/>
</dbReference>
<dbReference type="Proteomes" id="UP000253782">
    <property type="component" value="Unassembled WGS sequence"/>
</dbReference>
<keyword evidence="4" id="KW-1185">Reference proteome</keyword>
<dbReference type="InterPro" id="IPR007372">
    <property type="entry name" value="Lipid/polyisoprenoid-bd_YceI"/>
</dbReference>
<organism evidence="3 4">
    <name type="scientific">Dyella tabacisoli</name>
    <dbReference type="NCBI Taxonomy" id="2282381"/>
    <lineage>
        <taxon>Bacteria</taxon>
        <taxon>Pseudomonadati</taxon>
        <taxon>Pseudomonadota</taxon>
        <taxon>Gammaproteobacteria</taxon>
        <taxon>Lysobacterales</taxon>
        <taxon>Rhodanobacteraceae</taxon>
        <taxon>Dyella</taxon>
    </lineage>
</organism>
<accession>A0A369URH7</accession>
<evidence type="ECO:0000313" key="4">
    <source>
        <dbReference type="Proteomes" id="UP000253782"/>
    </source>
</evidence>
<name>A0A369URH7_9GAMM</name>
<comment type="caution">
    <text evidence="3">The sequence shown here is derived from an EMBL/GenBank/DDBJ whole genome shotgun (WGS) entry which is preliminary data.</text>
</comment>
<protein>
    <submittedName>
        <fullName evidence="3">Polyisoprenoid-binding protein</fullName>
    </submittedName>
</protein>
<evidence type="ECO:0000256" key="1">
    <source>
        <dbReference type="SAM" id="SignalP"/>
    </source>
</evidence>
<reference evidence="3 4" key="1">
    <citation type="submission" date="2018-07" db="EMBL/GenBank/DDBJ databases">
        <title>Dyella tabacisoli L4-6T, whole genome shotgun sequence.</title>
        <authorList>
            <person name="Zhou X.-K."/>
            <person name="Li W.-J."/>
            <person name="Duan Y.-Q."/>
        </authorList>
    </citation>
    <scope>NUCLEOTIDE SEQUENCE [LARGE SCALE GENOMIC DNA]</scope>
    <source>
        <strain evidence="3 4">L4-6</strain>
    </source>
</reference>
<sequence length="193" mass="20840">MRALPFIVTATLLSSVAPSVRAAPVTYQLDPTHTFVVLSRRNYGFSNPIVVAVIDKGTLIFDDKDPSKSSVQVTLPIAKLDTFVPQLNIEFQSAMFFDAGKFPTAVYKSKRVRSLGGGKYTIIGDLTAHGVTRPVVLQATLNKAGYNPVSRAQAIGFDATATLKRSDFGMNFNVPDVSDEITLKITTQADAAK</sequence>
<feature type="chain" id="PRO_5016670767" evidence="1">
    <location>
        <begin position="23"/>
        <end position="193"/>
    </location>
</feature>
<dbReference type="PANTHER" id="PTHR34406:SF1">
    <property type="entry name" value="PROTEIN YCEI"/>
    <property type="match status" value="1"/>
</dbReference>
<dbReference type="OrthoDB" id="9811006at2"/>
<feature type="signal peptide" evidence="1">
    <location>
        <begin position="1"/>
        <end position="22"/>
    </location>
</feature>
<dbReference type="SMART" id="SM00867">
    <property type="entry name" value="YceI"/>
    <property type="match status" value="1"/>
</dbReference>
<dbReference type="SUPFAM" id="SSF101874">
    <property type="entry name" value="YceI-like"/>
    <property type="match status" value="1"/>
</dbReference>